<dbReference type="SUPFAM" id="SSF52540">
    <property type="entry name" value="P-loop containing nucleoside triphosphate hydrolases"/>
    <property type="match status" value="1"/>
</dbReference>
<dbReference type="SUPFAM" id="SSF52058">
    <property type="entry name" value="L domain-like"/>
    <property type="match status" value="1"/>
</dbReference>
<protein>
    <recommendedName>
        <fullName evidence="1">ADP-ribosyl cyclase/cyclic ADP-ribose hydrolase</fullName>
        <ecNumber evidence="1">3.2.2.6</ecNumber>
    </recommendedName>
</protein>
<dbReference type="Pfam" id="PF07725">
    <property type="entry name" value="LRR_3"/>
    <property type="match status" value="1"/>
</dbReference>
<dbReference type="InterPro" id="IPR000157">
    <property type="entry name" value="TIR_dom"/>
</dbReference>
<dbReference type="InterPro" id="IPR002182">
    <property type="entry name" value="NB-ARC"/>
</dbReference>
<keyword evidence="3" id="KW-0677">Repeat</keyword>
<dbReference type="AlphaFoldDB" id="A0A5S9WR17"/>
<dbReference type="PROSITE" id="PS50104">
    <property type="entry name" value="TIR"/>
    <property type="match status" value="1"/>
</dbReference>
<keyword evidence="4" id="KW-0378">Hydrolase</keyword>
<dbReference type="Gene3D" id="3.80.10.10">
    <property type="entry name" value="Ribonuclease Inhibitor"/>
    <property type="match status" value="2"/>
</dbReference>
<dbReference type="PANTHER" id="PTHR11017">
    <property type="entry name" value="LEUCINE-RICH REPEAT-CONTAINING PROTEIN"/>
    <property type="match status" value="1"/>
</dbReference>
<dbReference type="SUPFAM" id="SSF52200">
    <property type="entry name" value="Toll/Interleukin receptor TIR domain"/>
    <property type="match status" value="1"/>
</dbReference>
<dbReference type="Gene3D" id="3.40.50.300">
    <property type="entry name" value="P-loop containing nucleotide triphosphate hydrolases"/>
    <property type="match status" value="1"/>
</dbReference>
<name>A0A5S9WR17_ARATH</name>
<dbReference type="SUPFAM" id="SSF46785">
    <property type="entry name" value="Winged helix' DNA-binding domain"/>
    <property type="match status" value="1"/>
</dbReference>
<dbReference type="Gene3D" id="1.10.8.430">
    <property type="entry name" value="Helical domain of apoptotic protease-activating factors"/>
    <property type="match status" value="1"/>
</dbReference>
<dbReference type="FunFam" id="3.40.50.300:FF:001002">
    <property type="entry name" value="Disease resistance protein (TIR-NBS-LRR class)"/>
    <property type="match status" value="1"/>
</dbReference>
<dbReference type="Pfam" id="PF01582">
    <property type="entry name" value="TIR"/>
    <property type="match status" value="1"/>
</dbReference>
<dbReference type="EC" id="3.2.2.6" evidence="1"/>
<organism evidence="9 10">
    <name type="scientific">Arabidopsis thaliana</name>
    <name type="common">Mouse-ear cress</name>
    <dbReference type="NCBI Taxonomy" id="3702"/>
    <lineage>
        <taxon>Eukaryota</taxon>
        <taxon>Viridiplantae</taxon>
        <taxon>Streptophyta</taxon>
        <taxon>Embryophyta</taxon>
        <taxon>Tracheophyta</taxon>
        <taxon>Spermatophyta</taxon>
        <taxon>Magnoliopsida</taxon>
        <taxon>eudicotyledons</taxon>
        <taxon>Gunneridae</taxon>
        <taxon>Pentapetalae</taxon>
        <taxon>rosids</taxon>
        <taxon>malvids</taxon>
        <taxon>Brassicales</taxon>
        <taxon>Brassicaceae</taxon>
        <taxon>Camelineae</taxon>
        <taxon>Arabidopsis</taxon>
    </lineage>
</organism>
<dbReference type="PRINTS" id="PR00364">
    <property type="entry name" value="DISEASERSIST"/>
</dbReference>
<dbReference type="EMBL" id="CACSHJ010000087">
    <property type="protein sequence ID" value="CAA0303760.1"/>
    <property type="molecule type" value="Genomic_DNA"/>
</dbReference>
<dbReference type="InterPro" id="IPR058192">
    <property type="entry name" value="WHD_ROQ1-like"/>
</dbReference>
<dbReference type="InterPro" id="IPR035897">
    <property type="entry name" value="Toll_tir_struct_dom_sf"/>
</dbReference>
<evidence type="ECO:0000256" key="2">
    <source>
        <dbReference type="ARBA" id="ARBA00022614"/>
    </source>
</evidence>
<dbReference type="GO" id="GO:0006952">
    <property type="term" value="P:defense response"/>
    <property type="evidence" value="ECO:0007669"/>
    <property type="project" value="UniProtKB-KW"/>
</dbReference>
<dbReference type="OrthoDB" id="1049745at2759"/>
<dbReference type="FunFam" id="3.80.10.10:FF:000386">
    <property type="entry name" value="Disease resistance protein RPS4"/>
    <property type="match status" value="1"/>
</dbReference>
<evidence type="ECO:0000256" key="5">
    <source>
        <dbReference type="ARBA" id="ARBA00022821"/>
    </source>
</evidence>
<evidence type="ECO:0000256" key="3">
    <source>
        <dbReference type="ARBA" id="ARBA00022737"/>
    </source>
</evidence>
<dbReference type="InterPro" id="IPR032675">
    <property type="entry name" value="LRR_dom_sf"/>
</dbReference>
<reference evidence="9 10" key="1">
    <citation type="submission" date="2019-12" db="EMBL/GenBank/DDBJ databases">
        <authorList>
            <person name="Jiao W.-B."/>
            <person name="Schneeberger K."/>
        </authorList>
    </citation>
    <scope>NUCLEOTIDE SEQUENCE [LARGE SCALE GENOMIC DNA]</scope>
    <source>
        <strain evidence="10">cv. C24</strain>
    </source>
</reference>
<evidence type="ECO:0000256" key="4">
    <source>
        <dbReference type="ARBA" id="ARBA00022801"/>
    </source>
</evidence>
<dbReference type="ExpressionAtlas" id="A0A5S9WR17">
    <property type="expression patterns" value="baseline and differential"/>
</dbReference>
<gene>
    <name evidence="9" type="ORF">C24_LOCUS4857</name>
</gene>
<dbReference type="InterPro" id="IPR027417">
    <property type="entry name" value="P-loop_NTPase"/>
</dbReference>
<evidence type="ECO:0000259" key="8">
    <source>
        <dbReference type="PROSITE" id="PS50104"/>
    </source>
</evidence>
<dbReference type="InterPro" id="IPR036390">
    <property type="entry name" value="WH_DNA-bd_sf"/>
</dbReference>
<dbReference type="InterPro" id="IPR011713">
    <property type="entry name" value="Leu-rich_rpt_3"/>
</dbReference>
<evidence type="ECO:0000313" key="10">
    <source>
        <dbReference type="Proteomes" id="UP000434276"/>
    </source>
</evidence>
<keyword evidence="2" id="KW-0433">Leucine-rich repeat</keyword>
<dbReference type="PANTHER" id="PTHR11017:SF225">
    <property type="entry name" value="ADP-RIBOSYL CYCLASE_CYCLIC ADP-RIBOSE HYDROLASE-RELATED"/>
    <property type="match status" value="1"/>
</dbReference>
<dbReference type="Proteomes" id="UP000434276">
    <property type="component" value="Unassembled WGS sequence"/>
</dbReference>
<keyword evidence="6" id="KW-0520">NAD</keyword>
<comment type="catalytic activity">
    <reaction evidence="7">
        <text>NAD(+) + H2O = ADP-D-ribose + nicotinamide + H(+)</text>
        <dbReference type="Rhea" id="RHEA:16301"/>
        <dbReference type="ChEBI" id="CHEBI:15377"/>
        <dbReference type="ChEBI" id="CHEBI:15378"/>
        <dbReference type="ChEBI" id="CHEBI:17154"/>
        <dbReference type="ChEBI" id="CHEBI:57540"/>
        <dbReference type="ChEBI" id="CHEBI:57967"/>
        <dbReference type="EC" id="3.2.2.6"/>
    </reaction>
    <physiologicalReaction direction="left-to-right" evidence="7">
        <dbReference type="Rhea" id="RHEA:16302"/>
    </physiologicalReaction>
</comment>
<dbReference type="GO" id="GO:0007165">
    <property type="term" value="P:signal transduction"/>
    <property type="evidence" value="ECO:0007669"/>
    <property type="project" value="InterPro"/>
</dbReference>
<dbReference type="Pfam" id="PF00931">
    <property type="entry name" value="NB-ARC"/>
    <property type="match status" value="1"/>
</dbReference>
<evidence type="ECO:0000256" key="6">
    <source>
        <dbReference type="ARBA" id="ARBA00023027"/>
    </source>
</evidence>
<dbReference type="Pfam" id="PF23282">
    <property type="entry name" value="WHD_ROQ1"/>
    <property type="match status" value="1"/>
</dbReference>
<sequence length="977" mass="111330">MASSSSSSPRTWRWRYRVFASFHGPDVRKTFVSHLRKQFSCNGITMFDDQGIERSKTIAPALKRAIRESRISIVVLSKKYASSSWCLNELLEIIKCKEVMGQIVMTIFYGVDPSDVRKQTGDFGTAFKELSAHKTEEERQRWSQALNDVGNIAGEHSLNWDNESKMIEKIARDVSNKLNTTISRDFEDMVGLEAHLKKMKYMLHLDYEDEAMIVGICGPAGIGKTTIGRALHSLLSSSFQLNCFIENLRGRSYNSGLDEYGLKLCLQKQLLSKILSQNGMRIYHLGAIPERLCDQKVLIILDDVDNLKQLEALANDTNWFGPGSRIIVITEDQEILKQHRIINTYHVGFPSREEALKIFCRYAFRQSSPPNGYEKLPERIAELCSNLPLGLRVMGSSLRGKNEKEWEVILHRLENSLDRDIEGVLRVGYNSLHKNDQSLFLYVAFFFNYKDDDHVMAMLADSNLDVELGLKILAYKSLIQISNDGKIVMHKLLQQVGRQVVQRQKPWKRQILIDAREISDLLETDSGGRSVMGISLDGEFIRARDFKRMHNLQFLRIYKTRFDTNDRLHVPEDIDFPPRLRLLHWEVYPGKCLPHTFTPAYLVELDLLDNQLEKLWEGTQPLANLKEMALTGSWSLKELPDLSNATKLERLDLSGCKSLVEIPSSFGNLHKLKWLQMIFCIKLQVVPAHFNLASLEILDMMGCSQLRKFPNISTNIRTLTITDTMLEEVSESIRLLPRLQSLRIFGSVNTFPYIGGKFQERTSADIEKIPDCLKYLQGLQQLYIGGCPKIASLPELPGSLRLLIVETCASLETVSFPLATSLYLFFQNCFKLGQEERRIITTQSLQACLPGRQIPVEFTHRAIGNSLTILSNCYGFRFCVGLSPKKHIEGTVNLLCRICISGCPIDENIVLRLPIIQGEHLFISHSDLLGKGIIQLDMEREILFEFSTTSHDIDIIKCGVHLLMDKTYLRRIQLGAG</sequence>
<feature type="domain" description="TIR" evidence="8">
    <location>
        <begin position="14"/>
        <end position="178"/>
    </location>
</feature>
<proteinExistence type="predicted"/>
<dbReference type="FunFam" id="1.10.8.430:FF:000002">
    <property type="entry name" value="Disease resistance protein (TIR-NBS-LRR class)"/>
    <property type="match status" value="1"/>
</dbReference>
<dbReference type="FunFam" id="3.40.50.10140:FF:000007">
    <property type="entry name" value="Disease resistance protein (TIR-NBS-LRR class)"/>
    <property type="match status" value="1"/>
</dbReference>
<evidence type="ECO:0000256" key="1">
    <source>
        <dbReference type="ARBA" id="ARBA00011982"/>
    </source>
</evidence>
<evidence type="ECO:0000256" key="7">
    <source>
        <dbReference type="ARBA" id="ARBA00047304"/>
    </source>
</evidence>
<keyword evidence="5" id="KW-0611">Plant defense</keyword>
<dbReference type="GO" id="GO:0061809">
    <property type="term" value="F:NAD+ nucleosidase activity, cyclic ADP-ribose generating"/>
    <property type="evidence" value="ECO:0007669"/>
    <property type="project" value="UniProtKB-EC"/>
</dbReference>
<dbReference type="GO" id="GO:0043531">
    <property type="term" value="F:ADP binding"/>
    <property type="evidence" value="ECO:0007669"/>
    <property type="project" value="InterPro"/>
</dbReference>
<dbReference type="Gene3D" id="3.40.50.10140">
    <property type="entry name" value="Toll/interleukin-1 receptor homology (TIR) domain"/>
    <property type="match status" value="1"/>
</dbReference>
<evidence type="ECO:0000313" key="9">
    <source>
        <dbReference type="EMBL" id="CAA0303760.1"/>
    </source>
</evidence>
<dbReference type="InterPro" id="IPR044974">
    <property type="entry name" value="Disease_R_plants"/>
</dbReference>
<dbReference type="SMART" id="SM00255">
    <property type="entry name" value="TIR"/>
    <property type="match status" value="1"/>
</dbReference>
<dbReference type="InterPro" id="IPR042197">
    <property type="entry name" value="Apaf_helical"/>
</dbReference>
<accession>A0A5S9WR17</accession>